<dbReference type="PANTHER" id="PTHR35121">
    <property type="entry name" value="HOMEODOMAIN PROTEIN 8, PUTATIVE-RELATED"/>
    <property type="match status" value="1"/>
</dbReference>
<dbReference type="EMBL" id="CM007657">
    <property type="protein sequence ID" value="ONH98560.1"/>
    <property type="molecule type" value="Genomic_DNA"/>
</dbReference>
<sequence>MATGIAAMMLRSVIEVSISIHDLEIEHRPYHRNCSCALHKLKSICSNACPPQQRNISFPKKKPPSSKRLITIQARHGVRGSTPTQTKTKEDLGDGGEVYVSPSTYSTHTNRHVDDAGFIDPS</sequence>
<dbReference type="Proteomes" id="UP000006882">
    <property type="component" value="Chromosome G7"/>
</dbReference>
<organism evidence="2 3">
    <name type="scientific">Prunus persica</name>
    <name type="common">Peach</name>
    <name type="synonym">Amygdalus persica</name>
    <dbReference type="NCBI Taxonomy" id="3760"/>
    <lineage>
        <taxon>Eukaryota</taxon>
        <taxon>Viridiplantae</taxon>
        <taxon>Streptophyta</taxon>
        <taxon>Embryophyta</taxon>
        <taxon>Tracheophyta</taxon>
        <taxon>Spermatophyta</taxon>
        <taxon>Magnoliopsida</taxon>
        <taxon>eudicotyledons</taxon>
        <taxon>Gunneridae</taxon>
        <taxon>Pentapetalae</taxon>
        <taxon>rosids</taxon>
        <taxon>fabids</taxon>
        <taxon>Rosales</taxon>
        <taxon>Rosaceae</taxon>
        <taxon>Amygdaloideae</taxon>
        <taxon>Amygdaleae</taxon>
        <taxon>Prunus</taxon>
    </lineage>
</organism>
<reference evidence="2 3" key="1">
    <citation type="journal article" date="2013" name="Nat. Genet.">
        <title>The high-quality draft genome of peach (Prunus persica) identifies unique patterns of genetic diversity, domestication and genome evolution.</title>
        <authorList>
            <consortium name="International Peach Genome Initiative"/>
            <person name="Verde I."/>
            <person name="Abbott A.G."/>
            <person name="Scalabrin S."/>
            <person name="Jung S."/>
            <person name="Shu S."/>
            <person name="Marroni F."/>
            <person name="Zhebentyayeva T."/>
            <person name="Dettori M.T."/>
            <person name="Grimwood J."/>
            <person name="Cattonaro F."/>
            <person name="Zuccolo A."/>
            <person name="Rossini L."/>
            <person name="Jenkins J."/>
            <person name="Vendramin E."/>
            <person name="Meisel L.A."/>
            <person name="Decroocq V."/>
            <person name="Sosinski B."/>
            <person name="Prochnik S."/>
            <person name="Mitros T."/>
            <person name="Policriti A."/>
            <person name="Cipriani G."/>
            <person name="Dondini L."/>
            <person name="Ficklin S."/>
            <person name="Goodstein D.M."/>
            <person name="Xuan P."/>
            <person name="Del Fabbro C."/>
            <person name="Aramini V."/>
            <person name="Copetti D."/>
            <person name="Gonzalez S."/>
            <person name="Horner D.S."/>
            <person name="Falchi R."/>
            <person name="Lucas S."/>
            <person name="Mica E."/>
            <person name="Maldonado J."/>
            <person name="Lazzari B."/>
            <person name="Bielenberg D."/>
            <person name="Pirona R."/>
            <person name="Miculan M."/>
            <person name="Barakat A."/>
            <person name="Testolin R."/>
            <person name="Stella A."/>
            <person name="Tartarini S."/>
            <person name="Tonutti P."/>
            <person name="Arus P."/>
            <person name="Orellana A."/>
            <person name="Wells C."/>
            <person name="Main D."/>
            <person name="Vizzotto G."/>
            <person name="Silva H."/>
            <person name="Salamini F."/>
            <person name="Schmutz J."/>
            <person name="Morgante M."/>
            <person name="Rokhsar D.S."/>
        </authorList>
    </citation>
    <scope>NUCLEOTIDE SEQUENCE [LARGE SCALE GENOMIC DNA]</scope>
    <source>
        <strain evidence="3">cv. Nemared</strain>
    </source>
</reference>
<dbReference type="PANTHER" id="PTHR35121:SF4">
    <property type="entry name" value="SWIM-TYPE DOMAIN-CONTAINING PROTEIN"/>
    <property type="match status" value="1"/>
</dbReference>
<dbReference type="Gramene" id="ONH98560">
    <property type="protein sequence ID" value="ONH98560"/>
    <property type="gene ID" value="PRUPE_7G254500"/>
</dbReference>
<evidence type="ECO:0000313" key="2">
    <source>
        <dbReference type="EMBL" id="ONH98560.1"/>
    </source>
</evidence>
<evidence type="ECO:0000256" key="1">
    <source>
        <dbReference type="SAM" id="MobiDB-lite"/>
    </source>
</evidence>
<evidence type="ECO:0000313" key="3">
    <source>
        <dbReference type="Proteomes" id="UP000006882"/>
    </source>
</evidence>
<protein>
    <submittedName>
        <fullName evidence="2">Uncharacterized protein</fullName>
    </submittedName>
</protein>
<gene>
    <name evidence="2" type="ORF">PRUPE_7G254500</name>
</gene>
<feature type="region of interest" description="Disordered" evidence="1">
    <location>
        <begin position="76"/>
        <end position="122"/>
    </location>
</feature>
<proteinExistence type="predicted"/>
<name>A0A251NGV4_PRUPE</name>
<accession>A0A251NGV4</accession>
<dbReference type="AlphaFoldDB" id="A0A251NGV4"/>
<keyword evidence="3" id="KW-1185">Reference proteome</keyword>
<dbReference type="eggNOG" id="ENOG502S71B">
    <property type="taxonomic scope" value="Eukaryota"/>
</dbReference>